<feature type="transmembrane region" description="Helical" evidence="1">
    <location>
        <begin position="6"/>
        <end position="26"/>
    </location>
</feature>
<keyword evidence="1" id="KW-0472">Membrane</keyword>
<reference evidence="3" key="1">
    <citation type="submission" date="2010-05" db="EMBL/GenBank/DDBJ databases">
        <title>The complete genome of Truepera radiovictris DSM 17093.</title>
        <authorList>
            <consortium name="US DOE Joint Genome Institute (JGI-PGF)"/>
            <person name="Lucas S."/>
            <person name="Copeland A."/>
            <person name="Lapidus A."/>
            <person name="Glavina del Rio T."/>
            <person name="Dalin E."/>
            <person name="Tice H."/>
            <person name="Bruce D."/>
            <person name="Goodwin L."/>
            <person name="Pitluck S."/>
            <person name="Kyrpides N."/>
            <person name="Mavromatis K."/>
            <person name="Ovchinnikova G."/>
            <person name="Munk A.C."/>
            <person name="Detter J.C."/>
            <person name="Han C."/>
            <person name="Tapia R."/>
            <person name="Land M."/>
            <person name="Hauser L."/>
            <person name="Markowitz V."/>
            <person name="Cheng J.-F."/>
            <person name="Hugenholtz P."/>
            <person name="Woyke T."/>
            <person name="Wu D."/>
            <person name="Tindall B."/>
            <person name="Pomrenke H.G."/>
            <person name="Brambilla E."/>
            <person name="Klenk H.-P."/>
            <person name="Eisen J.A."/>
        </authorList>
    </citation>
    <scope>NUCLEOTIDE SEQUENCE [LARGE SCALE GENOMIC DNA]</scope>
    <source>
        <strain evidence="3">DSM 17093 / CIP 108686 / LMG 22925 / RQ-24</strain>
    </source>
</reference>
<name>D7CV56_TRURR</name>
<accession>D7CV56</accession>
<feature type="transmembrane region" description="Helical" evidence="1">
    <location>
        <begin position="55"/>
        <end position="75"/>
    </location>
</feature>
<keyword evidence="1" id="KW-0812">Transmembrane</keyword>
<sequence>MFVPLLLSSVAAGLIATGVMVFFLYLPLTWRGSYYDVLGALGSAITRRVDAQARFLGGLIYFAGGIFFAVFYGWATLSLLRLNYPLPQLNVFPGLPVEVNLFYPLLGAVVGLGHGILVAFILTIIVIEHHPLEQFRSRFILVVSQIISHVAFGATVMFFHSQFLQLLTSPGGA</sequence>
<protein>
    <submittedName>
        <fullName evidence="2">Uncharacterized protein</fullName>
    </submittedName>
</protein>
<evidence type="ECO:0000313" key="2">
    <source>
        <dbReference type="EMBL" id="ADI15883.1"/>
    </source>
</evidence>
<dbReference type="EMBL" id="CP002049">
    <property type="protein sequence ID" value="ADI15883.1"/>
    <property type="molecule type" value="Genomic_DNA"/>
</dbReference>
<keyword evidence="3" id="KW-1185">Reference proteome</keyword>
<keyword evidence="1" id="KW-1133">Transmembrane helix</keyword>
<feature type="transmembrane region" description="Helical" evidence="1">
    <location>
        <begin position="139"/>
        <end position="159"/>
    </location>
</feature>
<dbReference type="HOGENOM" id="CLU_1618284_0_0_0"/>
<reference evidence="2 3" key="2">
    <citation type="journal article" date="2011" name="Stand. Genomic Sci.">
        <title>Complete genome sequence of Truepera radiovictrix type strain (RQ-24).</title>
        <authorList>
            <person name="Ivanova N."/>
            <person name="Rohde C."/>
            <person name="Munk C."/>
            <person name="Nolan M."/>
            <person name="Lucas S."/>
            <person name="Del Rio T.G."/>
            <person name="Tice H."/>
            <person name="Deshpande S."/>
            <person name="Cheng J.F."/>
            <person name="Tapia R."/>
            <person name="Han C."/>
            <person name="Goodwin L."/>
            <person name="Pitluck S."/>
            <person name="Liolios K."/>
            <person name="Mavromatis K."/>
            <person name="Mikhailova N."/>
            <person name="Pati A."/>
            <person name="Chen A."/>
            <person name="Palaniappan K."/>
            <person name="Land M."/>
            <person name="Hauser L."/>
            <person name="Chang Y.J."/>
            <person name="Jeffries C.D."/>
            <person name="Brambilla E."/>
            <person name="Rohde M."/>
            <person name="Goker M."/>
            <person name="Tindall B.J."/>
            <person name="Woyke T."/>
            <person name="Bristow J."/>
            <person name="Eisen J.A."/>
            <person name="Markowitz V."/>
            <person name="Hugenholtz P."/>
            <person name="Kyrpides N.C."/>
            <person name="Klenk H.P."/>
            <person name="Lapidus A."/>
        </authorList>
    </citation>
    <scope>NUCLEOTIDE SEQUENCE [LARGE SCALE GENOMIC DNA]</scope>
    <source>
        <strain evidence="3">DSM 17093 / CIP 108686 / LMG 22925 / RQ-24</strain>
    </source>
</reference>
<evidence type="ECO:0000313" key="3">
    <source>
        <dbReference type="Proteomes" id="UP000000379"/>
    </source>
</evidence>
<dbReference type="Proteomes" id="UP000000379">
    <property type="component" value="Chromosome"/>
</dbReference>
<proteinExistence type="predicted"/>
<dbReference type="AlphaFoldDB" id="D7CV56"/>
<gene>
    <name evidence="2" type="ordered locus">Trad_2781</name>
</gene>
<feature type="transmembrane region" description="Helical" evidence="1">
    <location>
        <begin position="101"/>
        <end position="127"/>
    </location>
</feature>
<organism evidence="2 3">
    <name type="scientific">Truepera radiovictrix (strain DSM 17093 / CIP 108686 / LMG 22925 / RQ-24)</name>
    <dbReference type="NCBI Taxonomy" id="649638"/>
    <lineage>
        <taxon>Bacteria</taxon>
        <taxon>Thermotogati</taxon>
        <taxon>Deinococcota</taxon>
        <taxon>Deinococci</taxon>
        <taxon>Trueperales</taxon>
        <taxon>Trueperaceae</taxon>
        <taxon>Truepera</taxon>
    </lineage>
</organism>
<dbReference type="RefSeq" id="WP_013179242.1">
    <property type="nucleotide sequence ID" value="NC_014221.1"/>
</dbReference>
<dbReference type="KEGG" id="tra:Trad_2781"/>
<evidence type="ECO:0000256" key="1">
    <source>
        <dbReference type="SAM" id="Phobius"/>
    </source>
</evidence>